<comment type="subunit">
    <text evidence="9">Forms a cyclic heterotetrameric complex composed of two molecules of XerC and two molecules of XerD.</text>
</comment>
<feature type="active site" description="O-(3'-phospho-DNA)-tyrosine intermediate" evidence="9">
    <location>
        <position position="273"/>
    </location>
</feature>
<dbReference type="PANTHER" id="PTHR30349">
    <property type="entry name" value="PHAGE INTEGRASE-RELATED"/>
    <property type="match status" value="1"/>
</dbReference>
<dbReference type="InterPro" id="IPR044068">
    <property type="entry name" value="CB"/>
</dbReference>
<dbReference type="Pfam" id="PF00589">
    <property type="entry name" value="Phage_integrase"/>
    <property type="match status" value="1"/>
</dbReference>
<dbReference type="Gene3D" id="1.10.150.130">
    <property type="match status" value="1"/>
</dbReference>
<evidence type="ECO:0000256" key="1">
    <source>
        <dbReference type="ARBA" id="ARBA00004496"/>
    </source>
</evidence>
<comment type="caution">
    <text evidence="12">The sequence shown here is derived from an EMBL/GenBank/DDBJ whole genome shotgun (WGS) entry which is preliminary data.</text>
</comment>
<evidence type="ECO:0000256" key="9">
    <source>
        <dbReference type="HAMAP-Rule" id="MF_01808"/>
    </source>
</evidence>
<dbReference type="InterPro" id="IPR002104">
    <property type="entry name" value="Integrase_catalytic"/>
</dbReference>
<dbReference type="EMBL" id="JAOPKZ010000014">
    <property type="protein sequence ID" value="MCU5746733.1"/>
    <property type="molecule type" value="Genomic_DNA"/>
</dbReference>
<proteinExistence type="inferred from homology"/>
<dbReference type="InterPro" id="IPR050090">
    <property type="entry name" value="Tyrosine_recombinase_XerCD"/>
</dbReference>
<dbReference type="HAMAP" id="MF_01808">
    <property type="entry name" value="Recomb_XerC_XerD"/>
    <property type="match status" value="1"/>
</dbReference>
<keyword evidence="13" id="KW-1185">Reference proteome</keyword>
<evidence type="ECO:0000313" key="12">
    <source>
        <dbReference type="EMBL" id="MCU5746733.1"/>
    </source>
</evidence>
<feature type="domain" description="Core-binding (CB)" evidence="11">
    <location>
        <begin position="1"/>
        <end position="84"/>
    </location>
</feature>
<keyword evidence="3 9" id="KW-0132">Cell division</keyword>
<gene>
    <name evidence="9" type="primary">xerC</name>
    <name evidence="12" type="ORF">N9R04_08430</name>
</gene>
<comment type="function">
    <text evidence="9">Site-specific tyrosine recombinase, which acts by catalyzing the cutting and rejoining of the recombining DNA molecules. The XerC-XerD complex is essential to convert dimers of the bacterial chromosome into monomers to permit their segregation at cell division. It also contributes to the segregational stability of plasmids.</text>
</comment>
<feature type="active site" evidence="9">
    <location>
        <position position="169"/>
    </location>
</feature>
<evidence type="ECO:0000256" key="8">
    <source>
        <dbReference type="ARBA" id="ARBA00023306"/>
    </source>
</evidence>
<reference evidence="12 13" key="1">
    <citation type="journal article" date="2023" name="Int. J. Syst. Evol. Microbiol.">
        <title>Streptococcus sciuri sp. nov., Staphylococcus marylandisciuri sp. nov. and Staphylococcus americanisciuri sp. nov., isolated from faeces of eastern grey squirrel (Sciurus carolinensis).</title>
        <authorList>
            <person name="Volokhov D.V."/>
            <person name="Zagorodnyaya T.A."/>
            <person name="Furtak V.A."/>
            <person name="Nattanmai G."/>
            <person name="Randall L."/>
            <person name="Jose S."/>
            <person name="Gao Y."/>
            <person name="Eisenberg T."/>
            <person name="Delmonte P."/>
            <person name="Blom J."/>
            <person name="Mitchell K.K."/>
        </authorList>
    </citation>
    <scope>NUCLEOTIDE SEQUENCE [LARGE SCALE GENOMIC DNA]</scope>
    <source>
        <strain evidence="12 13">SQ8-PEA</strain>
    </source>
</reference>
<feature type="active site" evidence="9">
    <location>
        <position position="241"/>
    </location>
</feature>
<feature type="active site" evidence="9">
    <location>
        <position position="238"/>
    </location>
</feature>
<accession>A0ABT2QRW3</accession>
<evidence type="ECO:0000256" key="4">
    <source>
        <dbReference type="ARBA" id="ARBA00022829"/>
    </source>
</evidence>
<dbReference type="InterPro" id="IPR011010">
    <property type="entry name" value="DNA_brk_join_enz"/>
</dbReference>
<feature type="active site" evidence="9">
    <location>
        <position position="145"/>
    </location>
</feature>
<dbReference type="Pfam" id="PF02899">
    <property type="entry name" value="Phage_int_SAM_1"/>
    <property type="match status" value="1"/>
</dbReference>
<evidence type="ECO:0000259" key="11">
    <source>
        <dbReference type="PROSITE" id="PS51900"/>
    </source>
</evidence>
<keyword evidence="8 9" id="KW-0131">Cell cycle</keyword>
<dbReference type="CDD" id="cd00798">
    <property type="entry name" value="INT_XerDC_C"/>
    <property type="match status" value="1"/>
</dbReference>
<dbReference type="PROSITE" id="PS51898">
    <property type="entry name" value="TYR_RECOMBINASE"/>
    <property type="match status" value="1"/>
</dbReference>
<evidence type="ECO:0000256" key="6">
    <source>
        <dbReference type="ARBA" id="ARBA00023125"/>
    </source>
</evidence>
<dbReference type="Proteomes" id="UP001209553">
    <property type="component" value="Unassembled WGS sequence"/>
</dbReference>
<feature type="active site" evidence="9">
    <location>
        <position position="264"/>
    </location>
</feature>
<evidence type="ECO:0000256" key="2">
    <source>
        <dbReference type="ARBA" id="ARBA00022490"/>
    </source>
</evidence>
<dbReference type="PANTHER" id="PTHR30349:SF77">
    <property type="entry name" value="TYROSINE RECOMBINASE XERC"/>
    <property type="match status" value="1"/>
</dbReference>
<comment type="similarity">
    <text evidence="9">Belongs to the 'phage' integrase family. XerC subfamily.</text>
</comment>
<dbReference type="InterPro" id="IPR004107">
    <property type="entry name" value="Integrase_SAM-like_N"/>
</dbReference>
<evidence type="ECO:0000256" key="7">
    <source>
        <dbReference type="ARBA" id="ARBA00023172"/>
    </source>
</evidence>
<protein>
    <recommendedName>
        <fullName evidence="9">Tyrosine recombinase XerC</fullName>
    </recommendedName>
</protein>
<dbReference type="PROSITE" id="PS51900">
    <property type="entry name" value="CB"/>
    <property type="match status" value="1"/>
</dbReference>
<keyword evidence="5 9" id="KW-0229">DNA integration</keyword>
<dbReference type="SUPFAM" id="SSF56349">
    <property type="entry name" value="DNA breaking-rejoining enzymes"/>
    <property type="match status" value="1"/>
</dbReference>
<dbReference type="InterPro" id="IPR010998">
    <property type="entry name" value="Integrase_recombinase_N"/>
</dbReference>
<keyword evidence="4 9" id="KW-0159">Chromosome partition</keyword>
<evidence type="ECO:0000259" key="10">
    <source>
        <dbReference type="PROSITE" id="PS51898"/>
    </source>
</evidence>
<keyword evidence="7 9" id="KW-0233">DNA recombination</keyword>
<evidence type="ECO:0000256" key="3">
    <source>
        <dbReference type="ARBA" id="ARBA00022618"/>
    </source>
</evidence>
<comment type="subcellular location">
    <subcellularLocation>
        <location evidence="1 9">Cytoplasm</location>
    </subcellularLocation>
</comment>
<dbReference type="InterPro" id="IPR023009">
    <property type="entry name" value="Tyrosine_recombinase_XerC/XerD"/>
</dbReference>
<evidence type="ECO:0000313" key="13">
    <source>
        <dbReference type="Proteomes" id="UP001209553"/>
    </source>
</evidence>
<evidence type="ECO:0000256" key="5">
    <source>
        <dbReference type="ARBA" id="ARBA00022908"/>
    </source>
</evidence>
<keyword evidence="6 9" id="KW-0238">DNA-binding</keyword>
<organism evidence="12 13">
    <name type="scientific">Staphylococcus marylandisciuri</name>
    <dbReference type="NCBI Taxonomy" id="2981529"/>
    <lineage>
        <taxon>Bacteria</taxon>
        <taxon>Bacillati</taxon>
        <taxon>Bacillota</taxon>
        <taxon>Bacilli</taxon>
        <taxon>Bacillales</taxon>
        <taxon>Staphylococcaceae</taxon>
        <taxon>Staphylococcus</taxon>
    </lineage>
</organism>
<sequence length="297" mass="35238">MNKIQQDYLYMLKVERKYSHYTLKSYEDDLYQFNSFLQQELLDLESFEYKDARNYLSYLYQQGLKRTTVSRKISTLRSFYEYWMTQNEEIVNPFIQLVHPKKDNYLPKFFYNEEMEAMFKTVTEDMKKGLRDRVILELLFATGMRVSELVHIRETDLDMNLPGVKVLGKGSKERFIPFGELCRQSIIKYLEEFQPARQRAHDYLIVNMNGAPLTERGVRYVLNDIVKRTTGVTEIHPHKIRHTFATHMLNEGADLRTVQSLLGHVNLSTTGRYTHVTNDQLRKVYLNAHPRAKKENN</sequence>
<name>A0ABT2QRW3_9STAP</name>
<dbReference type="Gene3D" id="1.10.443.10">
    <property type="entry name" value="Intergrase catalytic core"/>
    <property type="match status" value="1"/>
</dbReference>
<dbReference type="RefSeq" id="WP_262856410.1">
    <property type="nucleotide sequence ID" value="NZ_JAOPKZ010000014.1"/>
</dbReference>
<keyword evidence="2 9" id="KW-0963">Cytoplasm</keyword>
<dbReference type="InterPro" id="IPR013762">
    <property type="entry name" value="Integrase-like_cat_sf"/>
</dbReference>
<feature type="domain" description="Tyr recombinase" evidence="10">
    <location>
        <begin position="105"/>
        <end position="286"/>
    </location>
</feature>